<evidence type="ECO:0000313" key="3">
    <source>
        <dbReference type="Proteomes" id="UP000218231"/>
    </source>
</evidence>
<dbReference type="EMBL" id="LIAE01007106">
    <property type="protein sequence ID" value="PAV81858.1"/>
    <property type="molecule type" value="Genomic_DNA"/>
</dbReference>
<comment type="caution">
    <text evidence="2">The sequence shown here is derived from an EMBL/GenBank/DDBJ whole genome shotgun (WGS) entry which is preliminary data.</text>
</comment>
<evidence type="ECO:0000313" key="2">
    <source>
        <dbReference type="EMBL" id="PAV81858.1"/>
    </source>
</evidence>
<reference evidence="2 3" key="1">
    <citation type="journal article" date="2017" name="Curr. Biol.">
        <title>Genome architecture and evolution of a unichromosomal asexual nematode.</title>
        <authorList>
            <person name="Fradin H."/>
            <person name="Zegar C."/>
            <person name="Gutwein M."/>
            <person name="Lucas J."/>
            <person name="Kovtun M."/>
            <person name="Corcoran D."/>
            <person name="Baugh L.R."/>
            <person name="Kiontke K."/>
            <person name="Gunsalus K."/>
            <person name="Fitch D.H."/>
            <person name="Piano F."/>
        </authorList>
    </citation>
    <scope>NUCLEOTIDE SEQUENCE [LARGE SCALE GENOMIC DNA]</scope>
    <source>
        <strain evidence="2">PF1309</strain>
    </source>
</reference>
<keyword evidence="3" id="KW-1185">Reference proteome</keyword>
<sequence>MCLPIRTFDWRELVSKLSTSVPIRPLSGHAEFNFLSTIYLFTHFQNRLDPPSASDSANDHSSIQQPEEPRQDYFDSDLDSPTPEELPIEDRAPSASALQSAQSYLRKVSFFPDVGPDFPAAPRRLFQLVCDFYQRKTFRLSILLSSTKFKFLVIFFLYNQKAIFSLTYYNNFRECTPPCTRANSSMLNPVRIRALS</sequence>
<evidence type="ECO:0000256" key="1">
    <source>
        <dbReference type="SAM" id="MobiDB-lite"/>
    </source>
</evidence>
<dbReference type="AlphaFoldDB" id="A0A2A2L6V0"/>
<accession>A0A2A2L6V0</accession>
<feature type="region of interest" description="Disordered" evidence="1">
    <location>
        <begin position="51"/>
        <end position="94"/>
    </location>
</feature>
<feature type="compositionally biased region" description="Polar residues" evidence="1">
    <location>
        <begin position="53"/>
        <end position="65"/>
    </location>
</feature>
<name>A0A2A2L6V0_9BILA</name>
<proteinExistence type="predicted"/>
<gene>
    <name evidence="2" type="ORF">WR25_17304</name>
</gene>
<protein>
    <submittedName>
        <fullName evidence="2">Uncharacterized protein</fullName>
    </submittedName>
</protein>
<dbReference type="Proteomes" id="UP000218231">
    <property type="component" value="Unassembled WGS sequence"/>
</dbReference>
<organism evidence="2 3">
    <name type="scientific">Diploscapter pachys</name>
    <dbReference type="NCBI Taxonomy" id="2018661"/>
    <lineage>
        <taxon>Eukaryota</taxon>
        <taxon>Metazoa</taxon>
        <taxon>Ecdysozoa</taxon>
        <taxon>Nematoda</taxon>
        <taxon>Chromadorea</taxon>
        <taxon>Rhabditida</taxon>
        <taxon>Rhabditina</taxon>
        <taxon>Rhabditomorpha</taxon>
        <taxon>Rhabditoidea</taxon>
        <taxon>Rhabditidae</taxon>
        <taxon>Diploscapter</taxon>
    </lineage>
</organism>